<dbReference type="GO" id="GO:0003824">
    <property type="term" value="F:catalytic activity"/>
    <property type="evidence" value="ECO:0007669"/>
    <property type="project" value="InterPro"/>
</dbReference>
<reference evidence="2 3" key="1">
    <citation type="submission" date="2020-04" db="EMBL/GenBank/DDBJ databases">
        <title>Description of novel Gluconacetobacter.</title>
        <authorList>
            <person name="Sombolestani A."/>
        </authorList>
    </citation>
    <scope>NUCLEOTIDE SEQUENCE [LARGE SCALE GENOMIC DNA]</scope>
    <source>
        <strain evidence="2 3">LMG 21311</strain>
    </source>
</reference>
<dbReference type="SUPFAM" id="SSF75304">
    <property type="entry name" value="Amidase signature (AS) enzymes"/>
    <property type="match status" value="1"/>
</dbReference>
<protein>
    <submittedName>
        <fullName evidence="2">Amidase</fullName>
    </submittedName>
</protein>
<keyword evidence="3" id="KW-1185">Reference proteome</keyword>
<evidence type="ECO:0000313" key="3">
    <source>
        <dbReference type="Proteomes" id="UP000555756"/>
    </source>
</evidence>
<dbReference type="Proteomes" id="UP000555756">
    <property type="component" value="Unassembled WGS sequence"/>
</dbReference>
<gene>
    <name evidence="2" type="ORF">HLH34_10005</name>
</gene>
<dbReference type="AlphaFoldDB" id="A0A7W4JT48"/>
<dbReference type="InterPro" id="IPR023631">
    <property type="entry name" value="Amidase_dom"/>
</dbReference>
<proteinExistence type="predicted"/>
<dbReference type="Pfam" id="PF01425">
    <property type="entry name" value="Amidase"/>
    <property type="match status" value="1"/>
</dbReference>
<organism evidence="2 3">
    <name type="scientific">Gluconacetobacter azotocaptans</name>
    <dbReference type="NCBI Taxonomy" id="142834"/>
    <lineage>
        <taxon>Bacteria</taxon>
        <taxon>Pseudomonadati</taxon>
        <taxon>Pseudomonadota</taxon>
        <taxon>Alphaproteobacteria</taxon>
        <taxon>Acetobacterales</taxon>
        <taxon>Acetobacteraceae</taxon>
        <taxon>Gluconacetobacter</taxon>
    </lineage>
</organism>
<dbReference type="InterPro" id="IPR000120">
    <property type="entry name" value="Amidase"/>
</dbReference>
<name>A0A7W4JT48_9PROT</name>
<sequence>MARPTPTPATGSHDIVDRVTRRLAVLDDPTRPERQAFRVIHADTALQEAEASARRHAQGLALGPLDGCILSVKDLFDEAGEVTIAGAPVRASAPPAQTDATAVQRLKQAGAIIIGRTHMSEFAFSGIGINAAFGTPGNPRDATRIPGGSSSGAAASVGYGMCDIGLGSDTGGSVRIPAALCGLTGFKPTSGHVPLDGAFPLSPTLDTIGPIARTVAECAHAFAVLSDRPGLLPPTRSAARLSRHRLGIIRTDSVYDGAEPAVLAAMRTAEQALRAAGATPVDVDITDILDGLAHLDGLGLFPAIELAAILAGLSPAETRQIDPRIWSRVVPGYAVSATTYLAMQEQRRVMIARMSALMAGYDALLLPTVPVTAPRIDSLDDDEAFRRTNGLLLRNTRIGNLLDLPSSSLPIPTDELPVGLMLWGARGQDKQVLLLSHLIESALAGRPPATL</sequence>
<evidence type="ECO:0000313" key="2">
    <source>
        <dbReference type="EMBL" id="MBB2190295.1"/>
    </source>
</evidence>
<feature type="domain" description="Amidase" evidence="1">
    <location>
        <begin position="32"/>
        <end position="433"/>
    </location>
</feature>
<dbReference type="RefSeq" id="WP_183119437.1">
    <property type="nucleotide sequence ID" value="NZ_JABEQF010000006.1"/>
</dbReference>
<evidence type="ECO:0000259" key="1">
    <source>
        <dbReference type="Pfam" id="PF01425"/>
    </source>
</evidence>
<dbReference type="PROSITE" id="PS00571">
    <property type="entry name" value="AMIDASES"/>
    <property type="match status" value="1"/>
</dbReference>
<dbReference type="InterPro" id="IPR020556">
    <property type="entry name" value="Amidase_CS"/>
</dbReference>
<accession>A0A7W4JT48</accession>
<dbReference type="PANTHER" id="PTHR11895:SF176">
    <property type="entry name" value="AMIDASE AMID-RELATED"/>
    <property type="match status" value="1"/>
</dbReference>
<comment type="caution">
    <text evidence="2">The sequence shown here is derived from an EMBL/GenBank/DDBJ whole genome shotgun (WGS) entry which is preliminary data.</text>
</comment>
<dbReference type="Gene3D" id="3.90.1300.10">
    <property type="entry name" value="Amidase signature (AS) domain"/>
    <property type="match status" value="1"/>
</dbReference>
<dbReference type="PANTHER" id="PTHR11895">
    <property type="entry name" value="TRANSAMIDASE"/>
    <property type="match status" value="1"/>
</dbReference>
<dbReference type="EMBL" id="JABEQF010000006">
    <property type="protein sequence ID" value="MBB2190295.1"/>
    <property type="molecule type" value="Genomic_DNA"/>
</dbReference>
<dbReference type="InterPro" id="IPR036928">
    <property type="entry name" value="AS_sf"/>
</dbReference>